<sequence length="311" mass="35412">MKTLKKILLGLLVLFVVSLIGGYFYFEKKFSPPENYLDVSGISEDIPMQWEGDDENPYAALLLPVRIKGIDKPFFMQLDLGSPVTVFYKNSLESVKSLFPDKIPMSTEKGKIALDFLLQKMKVSSGAYEVLDYGSKADFENPDARNIIGTIGTDLLEKRIITLDFKNSRCSFSKTIEERDFSKFEFKKRRILIPATIGDENLKLMYDSGTSGYELIMNRDKWEKYKTNNTIKTEKGNSWGKELKVITALSDQEIRFGNKILQLSEVTCIEGTSKAQNFLMKLSGMQGMIGNKLFLNRKIILDCGNQVYKIE</sequence>
<dbReference type="Gene3D" id="2.40.70.10">
    <property type="entry name" value="Acid Proteases"/>
    <property type="match status" value="1"/>
</dbReference>
<protein>
    <recommendedName>
        <fullName evidence="4">Peptidase A2 domain-containing protein</fullName>
    </recommendedName>
</protein>
<keyword evidence="1" id="KW-0472">Membrane</keyword>
<evidence type="ECO:0000313" key="3">
    <source>
        <dbReference type="Proteomes" id="UP000319175"/>
    </source>
</evidence>
<gene>
    <name evidence="2" type="ORF">FJA49_01485</name>
</gene>
<evidence type="ECO:0000313" key="2">
    <source>
        <dbReference type="EMBL" id="TPD73388.1"/>
    </source>
</evidence>
<reference evidence="2 3" key="1">
    <citation type="submission" date="2019-06" db="EMBL/GenBank/DDBJ databases">
        <title>Flavobacterium sp. MaA-Y11 from geoumgang.</title>
        <authorList>
            <person name="Jeong S."/>
        </authorList>
    </citation>
    <scope>NUCLEOTIDE SEQUENCE [LARGE SCALE GENOMIC DNA]</scope>
    <source>
        <strain evidence="2 3">MaA-Y11</strain>
    </source>
</reference>
<dbReference type="RefSeq" id="WP_139998108.1">
    <property type="nucleotide sequence ID" value="NZ_VFJE01000048.1"/>
</dbReference>
<dbReference type="EMBL" id="VFJE01000048">
    <property type="protein sequence ID" value="TPD73388.1"/>
    <property type="molecule type" value="Genomic_DNA"/>
</dbReference>
<dbReference type="AlphaFoldDB" id="A0A501QLN7"/>
<name>A0A501QLN7_9FLAO</name>
<dbReference type="InterPro" id="IPR021109">
    <property type="entry name" value="Peptidase_aspartic_dom_sf"/>
</dbReference>
<comment type="caution">
    <text evidence="2">The sequence shown here is derived from an EMBL/GenBank/DDBJ whole genome shotgun (WGS) entry which is preliminary data.</text>
</comment>
<feature type="transmembrane region" description="Helical" evidence="1">
    <location>
        <begin position="7"/>
        <end position="26"/>
    </location>
</feature>
<keyword evidence="3" id="KW-1185">Reference proteome</keyword>
<evidence type="ECO:0000256" key="1">
    <source>
        <dbReference type="SAM" id="Phobius"/>
    </source>
</evidence>
<organism evidence="2 3">
    <name type="scientific">Flavobacterium microcysteis</name>
    <dbReference type="NCBI Taxonomy" id="2596891"/>
    <lineage>
        <taxon>Bacteria</taxon>
        <taxon>Pseudomonadati</taxon>
        <taxon>Bacteroidota</taxon>
        <taxon>Flavobacteriia</taxon>
        <taxon>Flavobacteriales</taxon>
        <taxon>Flavobacteriaceae</taxon>
        <taxon>Flavobacterium</taxon>
    </lineage>
</organism>
<proteinExistence type="predicted"/>
<accession>A0A501QLN7</accession>
<keyword evidence="1" id="KW-0812">Transmembrane</keyword>
<dbReference type="OrthoDB" id="7548156at2"/>
<dbReference type="Proteomes" id="UP000319175">
    <property type="component" value="Unassembled WGS sequence"/>
</dbReference>
<evidence type="ECO:0008006" key="4">
    <source>
        <dbReference type="Google" id="ProtNLM"/>
    </source>
</evidence>
<keyword evidence="1" id="KW-1133">Transmembrane helix</keyword>